<evidence type="ECO:0000313" key="12">
    <source>
        <dbReference type="Proteomes" id="UP001195483"/>
    </source>
</evidence>
<dbReference type="InterPro" id="IPR038019">
    <property type="entry name" value="PRib_AMP_CycHydrolase_sf"/>
</dbReference>
<dbReference type="PANTHER" id="PTHR42945:SF9">
    <property type="entry name" value="HISTIDINE BIOSYNTHESIS BIFUNCTIONAL PROTEIN HISIE"/>
    <property type="match status" value="1"/>
</dbReference>
<dbReference type="GO" id="GO:0004635">
    <property type="term" value="F:phosphoribosyl-AMP cyclohydrolase activity"/>
    <property type="evidence" value="ECO:0007669"/>
    <property type="project" value="UniProtKB-EC"/>
</dbReference>
<dbReference type="EMBL" id="JAEAOA010000085">
    <property type="protein sequence ID" value="KAK3604995.1"/>
    <property type="molecule type" value="Genomic_DNA"/>
</dbReference>
<evidence type="ECO:0000259" key="9">
    <source>
        <dbReference type="Pfam" id="PF03755"/>
    </source>
</evidence>
<keyword evidence="4" id="KW-0963">Cytoplasm</keyword>
<dbReference type="GO" id="GO:0000105">
    <property type="term" value="P:L-histidine biosynthetic process"/>
    <property type="evidence" value="ECO:0007669"/>
    <property type="project" value="UniProtKB-KW"/>
</dbReference>
<sequence>MEGIVPAVVQHARTKDVLMVGFMNEESVYKTIKDKKVTFWSRSKNRLWRKGETSGNFLNFVNMTLDCDRDTLLVQAIPTGDTCHTGTVTCFGNPKKSLIFLDELYEIISERKKNINSKSYTSSLFVRGVDKIAQKVGEEAVEVIMVESMTGYGIKEVQFLDTVVVVEAKSLNSRFFEINVKLSKEVIYFEKEVRDLIKNYISREILRGSSDVPIKVNEKKILEAFDVLNRISKLCGNEERVELETAMPFILKFIEDDGIKFDLKWSDLHYLLVDVLEQLVLTRKKEGEGIKNELLMRVKEIEAHLFKIESFSELSIDHRKIKMRKDLSDLLLGVKSVPMDRLDLEILIMSKNLDISEECQRLRSHNNFFIELLNGNKSEGRKFNFLVQEQVREINTIASKSQNVEISKYSVLIKEELEKMREQIQNIV</sequence>
<dbReference type="Gene3D" id="3.10.20.810">
    <property type="entry name" value="Phosphoribosyl-AMP cyclohydrolase"/>
    <property type="match status" value="1"/>
</dbReference>
<dbReference type="SUPFAM" id="SSF141734">
    <property type="entry name" value="HisI-like"/>
    <property type="match status" value="1"/>
</dbReference>
<dbReference type="PANTHER" id="PTHR42945">
    <property type="entry name" value="HISTIDINE BIOSYNTHESIS BIFUNCTIONAL PROTEIN"/>
    <property type="match status" value="1"/>
</dbReference>
<evidence type="ECO:0000313" key="11">
    <source>
        <dbReference type="EMBL" id="KAK3604995.1"/>
    </source>
</evidence>
<evidence type="ECO:0000256" key="3">
    <source>
        <dbReference type="ARBA" id="ARBA00012721"/>
    </source>
</evidence>
<evidence type="ECO:0000256" key="1">
    <source>
        <dbReference type="ARBA" id="ARBA00000024"/>
    </source>
</evidence>
<comment type="caution">
    <text evidence="11">The sequence shown here is derived from an EMBL/GenBank/DDBJ whole genome shotgun (WGS) entry which is preliminary data.</text>
</comment>
<dbReference type="Proteomes" id="UP001195483">
    <property type="component" value="Unassembled WGS sequence"/>
</dbReference>
<name>A0AAE0W9B3_9BIVA</name>
<keyword evidence="5" id="KW-0028">Amino-acid biosynthesis</keyword>
<dbReference type="Gene3D" id="1.10.287.1080">
    <property type="entry name" value="MazG-like"/>
    <property type="match status" value="1"/>
</dbReference>
<dbReference type="Pfam" id="PF08340">
    <property type="entry name" value="YicC-like_C"/>
    <property type="match status" value="1"/>
</dbReference>
<dbReference type="Pfam" id="PF01502">
    <property type="entry name" value="PRA-CH"/>
    <property type="match status" value="1"/>
</dbReference>
<reference evidence="11" key="2">
    <citation type="journal article" date="2021" name="Genome Biol. Evol.">
        <title>Developing a high-quality reference genome for a parasitic bivalve with doubly uniparental inheritance (Bivalvia: Unionida).</title>
        <authorList>
            <person name="Smith C.H."/>
        </authorList>
    </citation>
    <scope>NUCLEOTIDE SEQUENCE</scope>
    <source>
        <strain evidence="11">CHS0354</strain>
        <tissue evidence="11">Mantle</tissue>
    </source>
</reference>
<dbReference type="AlphaFoldDB" id="A0AAE0W9B3"/>
<proteinExistence type="predicted"/>
<dbReference type="NCBIfam" id="TIGR03188">
    <property type="entry name" value="histidine_hisI"/>
    <property type="match status" value="1"/>
</dbReference>
<feature type="domain" description="Phosphoribosyl-AMP cyclohydrolase" evidence="8">
    <location>
        <begin position="19"/>
        <end position="91"/>
    </location>
</feature>
<feature type="domain" description="Endoribonuclease YicC-like C-terminal" evidence="10">
    <location>
        <begin position="312"/>
        <end position="427"/>
    </location>
</feature>
<reference evidence="11" key="3">
    <citation type="submission" date="2023-05" db="EMBL/GenBank/DDBJ databases">
        <authorList>
            <person name="Smith C.H."/>
        </authorList>
    </citation>
    <scope>NUCLEOTIDE SEQUENCE</scope>
    <source>
        <strain evidence="11">CHS0354</strain>
        <tissue evidence="11">Mantle</tissue>
    </source>
</reference>
<comment type="catalytic activity">
    <reaction evidence="1">
        <text>1-(5-phospho-beta-D-ribosyl)-5'-AMP + H2O = 1-(5-phospho-beta-D-ribosyl)-5-[(5-phospho-beta-D-ribosylamino)methylideneamino]imidazole-4-carboxamide</text>
        <dbReference type="Rhea" id="RHEA:20049"/>
        <dbReference type="ChEBI" id="CHEBI:15377"/>
        <dbReference type="ChEBI" id="CHEBI:58435"/>
        <dbReference type="ChEBI" id="CHEBI:59457"/>
        <dbReference type="EC" id="3.5.4.19"/>
    </reaction>
</comment>
<keyword evidence="12" id="KW-1185">Reference proteome</keyword>
<feature type="domain" description="Endoribonuclease YicC-like N-terminal" evidence="9">
    <location>
        <begin position="146"/>
        <end position="291"/>
    </location>
</feature>
<dbReference type="NCBIfam" id="NF002747">
    <property type="entry name" value="PRK02759.1"/>
    <property type="match status" value="1"/>
</dbReference>
<keyword evidence="6" id="KW-0378">Hydrolase</keyword>
<keyword evidence="7" id="KW-0368">Histidine biosynthesis</keyword>
<evidence type="ECO:0000256" key="4">
    <source>
        <dbReference type="ARBA" id="ARBA00022490"/>
    </source>
</evidence>
<dbReference type="InterPro" id="IPR013527">
    <property type="entry name" value="YicC-like_N"/>
</dbReference>
<dbReference type="SUPFAM" id="SSF101386">
    <property type="entry name" value="all-alpha NTP pyrophosphatases"/>
    <property type="match status" value="1"/>
</dbReference>
<dbReference type="GO" id="GO:0005524">
    <property type="term" value="F:ATP binding"/>
    <property type="evidence" value="ECO:0007669"/>
    <property type="project" value="UniProtKB-KW"/>
</dbReference>
<dbReference type="InterPro" id="IPR013551">
    <property type="entry name" value="YicC-like_C"/>
</dbReference>
<protein>
    <recommendedName>
        <fullName evidence="3">phosphoribosyl-AMP cyclohydrolase</fullName>
        <ecNumber evidence="3">3.5.4.19</ecNumber>
    </recommendedName>
</protein>
<evidence type="ECO:0000256" key="7">
    <source>
        <dbReference type="ARBA" id="ARBA00023102"/>
    </source>
</evidence>
<reference evidence="11" key="1">
    <citation type="journal article" date="2021" name="Genome Biol. Evol.">
        <title>A High-Quality Reference Genome for a Parasitic Bivalve with Doubly Uniparental Inheritance (Bivalvia: Unionida).</title>
        <authorList>
            <person name="Smith C.H."/>
        </authorList>
    </citation>
    <scope>NUCLEOTIDE SEQUENCE</scope>
    <source>
        <strain evidence="11">CHS0354</strain>
    </source>
</reference>
<accession>A0AAE0W9B3</accession>
<evidence type="ECO:0000256" key="6">
    <source>
        <dbReference type="ARBA" id="ARBA00022801"/>
    </source>
</evidence>
<gene>
    <name evidence="11" type="ORF">CHS0354_000660</name>
</gene>
<dbReference type="Pfam" id="PF03755">
    <property type="entry name" value="YicC-like_N"/>
    <property type="match status" value="1"/>
</dbReference>
<comment type="pathway">
    <text evidence="2">Amino-acid biosynthesis; L-histidine biosynthesis; L-histidine from 5-phospho-alpha-D-ribose 1-diphosphate: step 3/9.</text>
</comment>
<evidence type="ECO:0000256" key="5">
    <source>
        <dbReference type="ARBA" id="ARBA00022605"/>
    </source>
</evidence>
<dbReference type="InterPro" id="IPR002496">
    <property type="entry name" value="PRib_AMP_CycHydrolase_dom"/>
</dbReference>
<dbReference type="GO" id="GO:0004636">
    <property type="term" value="F:phosphoribosyl-ATP diphosphatase activity"/>
    <property type="evidence" value="ECO:0007669"/>
    <property type="project" value="UniProtKB-EC"/>
</dbReference>
<organism evidence="11 12">
    <name type="scientific">Potamilus streckersoni</name>
    <dbReference type="NCBI Taxonomy" id="2493646"/>
    <lineage>
        <taxon>Eukaryota</taxon>
        <taxon>Metazoa</taxon>
        <taxon>Spiralia</taxon>
        <taxon>Lophotrochozoa</taxon>
        <taxon>Mollusca</taxon>
        <taxon>Bivalvia</taxon>
        <taxon>Autobranchia</taxon>
        <taxon>Heteroconchia</taxon>
        <taxon>Palaeoheterodonta</taxon>
        <taxon>Unionida</taxon>
        <taxon>Unionoidea</taxon>
        <taxon>Unionidae</taxon>
        <taxon>Ambleminae</taxon>
        <taxon>Lampsilini</taxon>
        <taxon>Potamilus</taxon>
    </lineage>
</organism>
<dbReference type="GO" id="GO:0005737">
    <property type="term" value="C:cytoplasm"/>
    <property type="evidence" value="ECO:0007669"/>
    <property type="project" value="UniProtKB-SubCell"/>
</dbReference>
<dbReference type="FunFam" id="3.10.20.810:FF:000001">
    <property type="entry name" value="Histidine biosynthesis bifunctional protein HisIE"/>
    <property type="match status" value="1"/>
</dbReference>
<evidence type="ECO:0000259" key="8">
    <source>
        <dbReference type="Pfam" id="PF01502"/>
    </source>
</evidence>
<evidence type="ECO:0000259" key="10">
    <source>
        <dbReference type="Pfam" id="PF08340"/>
    </source>
</evidence>
<evidence type="ECO:0000256" key="2">
    <source>
        <dbReference type="ARBA" id="ARBA00005169"/>
    </source>
</evidence>
<dbReference type="CDD" id="cd11534">
    <property type="entry name" value="NTP-PPase_HisIE_like"/>
    <property type="match status" value="1"/>
</dbReference>
<dbReference type="InterPro" id="IPR008179">
    <property type="entry name" value="HisE"/>
</dbReference>
<dbReference type="EC" id="3.5.4.19" evidence="3"/>